<sequence>MKRSTNKEVYEGIERDDRCSEVGGDRKRSEVVVKGKEGVGNEVDSRNEVAEQRVAMSQSKSINDSSNASWVSETTVTDTDGGFGKPNSGESDRVEDSMRMMESRSEIDVEERCQNGIEKLNQITFRIGRKVGSLLLSTYFNDAQRQATKDAGIIAELNVARILNEPSAAAIAYGFDSKGCEKNILVFDLGGGT</sequence>
<comment type="caution">
    <text evidence="1">The sequence shown here is derived from an EMBL/GenBank/DDBJ whole genome shotgun (WGS) entry which is preliminary data.</text>
</comment>
<keyword evidence="2" id="KW-1185">Reference proteome</keyword>
<name>A0ACC0FYU6_9ERIC</name>
<dbReference type="EMBL" id="CM045769">
    <property type="protein sequence ID" value="KAI7993971.1"/>
    <property type="molecule type" value="Genomic_DNA"/>
</dbReference>
<dbReference type="Proteomes" id="UP001060215">
    <property type="component" value="Chromosome 12"/>
</dbReference>
<proteinExistence type="predicted"/>
<evidence type="ECO:0000313" key="2">
    <source>
        <dbReference type="Proteomes" id="UP001060215"/>
    </source>
</evidence>
<protein>
    <submittedName>
        <fullName evidence="1">Luminal-binding protein 3</fullName>
    </submittedName>
</protein>
<evidence type="ECO:0000313" key="1">
    <source>
        <dbReference type="EMBL" id="KAI7993971.1"/>
    </source>
</evidence>
<gene>
    <name evidence="1" type="ORF">LOK49_LG11G01542</name>
</gene>
<organism evidence="1 2">
    <name type="scientific">Camellia lanceoleosa</name>
    <dbReference type="NCBI Taxonomy" id="1840588"/>
    <lineage>
        <taxon>Eukaryota</taxon>
        <taxon>Viridiplantae</taxon>
        <taxon>Streptophyta</taxon>
        <taxon>Embryophyta</taxon>
        <taxon>Tracheophyta</taxon>
        <taxon>Spermatophyta</taxon>
        <taxon>Magnoliopsida</taxon>
        <taxon>eudicotyledons</taxon>
        <taxon>Gunneridae</taxon>
        <taxon>Pentapetalae</taxon>
        <taxon>asterids</taxon>
        <taxon>Ericales</taxon>
        <taxon>Theaceae</taxon>
        <taxon>Camellia</taxon>
    </lineage>
</organism>
<reference evidence="1 2" key="1">
    <citation type="journal article" date="2022" name="Plant J.">
        <title>Chromosome-level genome of Camellia lanceoleosa provides a valuable resource for understanding genome evolution and self-incompatibility.</title>
        <authorList>
            <person name="Gong W."/>
            <person name="Xiao S."/>
            <person name="Wang L."/>
            <person name="Liao Z."/>
            <person name="Chang Y."/>
            <person name="Mo W."/>
            <person name="Hu G."/>
            <person name="Li W."/>
            <person name="Zhao G."/>
            <person name="Zhu H."/>
            <person name="Hu X."/>
            <person name="Ji K."/>
            <person name="Xiang X."/>
            <person name="Song Q."/>
            <person name="Yuan D."/>
            <person name="Jin S."/>
            <person name="Zhang L."/>
        </authorList>
    </citation>
    <scope>NUCLEOTIDE SEQUENCE [LARGE SCALE GENOMIC DNA]</scope>
    <source>
        <strain evidence="1">SQ_2022a</strain>
    </source>
</reference>
<accession>A0ACC0FYU6</accession>